<evidence type="ECO:0000313" key="2">
    <source>
        <dbReference type="EMBL" id="GAB0057929.1"/>
    </source>
</evidence>
<dbReference type="InterPro" id="IPR011704">
    <property type="entry name" value="ATPase_dyneun-rel_AAA"/>
</dbReference>
<dbReference type="Proteomes" id="UP001628193">
    <property type="component" value="Unassembled WGS sequence"/>
</dbReference>
<dbReference type="EMBL" id="BAAFGK010000004">
    <property type="protein sequence ID" value="GAB0057929.1"/>
    <property type="molecule type" value="Genomic_DNA"/>
</dbReference>
<accession>A0ABQ0CAL4</accession>
<dbReference type="InterPro" id="IPR050764">
    <property type="entry name" value="CbbQ/NirQ/NorQ/GpvN"/>
</dbReference>
<dbReference type="InterPro" id="IPR003593">
    <property type="entry name" value="AAA+_ATPase"/>
</dbReference>
<dbReference type="InterPro" id="IPR027417">
    <property type="entry name" value="P-loop_NTPase"/>
</dbReference>
<proteinExistence type="predicted"/>
<dbReference type="SMART" id="SM00382">
    <property type="entry name" value="AAA"/>
    <property type="match status" value="1"/>
</dbReference>
<reference evidence="2 3" key="2">
    <citation type="submission" date="2024-09" db="EMBL/GenBank/DDBJ databases">
        <title>Draft genome sequence of Candidatus Magnetaquicoccaceae bacterium FCR-1.</title>
        <authorList>
            <person name="Shimoshige H."/>
            <person name="Shimamura S."/>
            <person name="Taoka A."/>
            <person name="Kobayashi H."/>
            <person name="Maekawa T."/>
        </authorList>
    </citation>
    <scope>NUCLEOTIDE SEQUENCE [LARGE SCALE GENOMIC DNA]</scope>
    <source>
        <strain evidence="2 3">FCR-1</strain>
    </source>
</reference>
<feature type="domain" description="AAA+ ATPase" evidence="1">
    <location>
        <begin position="49"/>
        <end position="239"/>
    </location>
</feature>
<evidence type="ECO:0000259" key="1">
    <source>
        <dbReference type="SMART" id="SM00382"/>
    </source>
</evidence>
<reference evidence="2 3" key="1">
    <citation type="submission" date="2024-05" db="EMBL/GenBank/DDBJ databases">
        <authorList>
            <consortium name="Candidatus Magnetaquicoccaceae bacterium FCR-1 genome sequencing consortium"/>
            <person name="Shimoshige H."/>
            <person name="Shimamura S."/>
            <person name="Taoka A."/>
            <person name="Kobayashi H."/>
            <person name="Maekawa T."/>
        </authorList>
    </citation>
    <scope>NUCLEOTIDE SEQUENCE [LARGE SCALE GENOMIC DNA]</scope>
    <source>
        <strain evidence="2 3">FCR-1</strain>
    </source>
</reference>
<dbReference type="SUPFAM" id="SSF52540">
    <property type="entry name" value="P-loop containing nucleoside triphosphate hydrolases"/>
    <property type="match status" value="1"/>
</dbReference>
<organism evidence="2 3">
    <name type="scientific">Candidatus Magnetaquiglobus chichijimensis</name>
    <dbReference type="NCBI Taxonomy" id="3141448"/>
    <lineage>
        <taxon>Bacteria</taxon>
        <taxon>Pseudomonadati</taxon>
        <taxon>Pseudomonadota</taxon>
        <taxon>Magnetococcia</taxon>
        <taxon>Magnetococcales</taxon>
        <taxon>Candidatus Magnetaquicoccaceae</taxon>
        <taxon>Candidatus Magnetaquiglobus</taxon>
    </lineage>
</organism>
<dbReference type="RefSeq" id="WP_420905614.1">
    <property type="nucleotide sequence ID" value="NZ_BAAFGK010000004.1"/>
</dbReference>
<keyword evidence="3" id="KW-1185">Reference proteome</keyword>
<gene>
    <name evidence="2" type="ORF">SIID45300_02263</name>
</gene>
<dbReference type="CDD" id="cd00009">
    <property type="entry name" value="AAA"/>
    <property type="match status" value="1"/>
</dbReference>
<comment type="caution">
    <text evidence="2">The sequence shown here is derived from an EMBL/GenBank/DDBJ whole genome shotgun (WGS) entry which is preliminary data.</text>
</comment>
<sequence length="331" mass="37523">MNTYQRIELPKDGKPWVKVTLSTNQDRIDDQAHLLGVEEIHAINAAIASGRPLLVRGEPGTGKSQMARAAAKLLKRAFVRHVVDSHTESRDLLWQYDAVHRLAEAQLAGVLRQEPDAIREELRVNRFVHPGPMWWTFNWQSALEQSKHTGTLTEPEQLDGGVWQNGAVLLLDEIDKAESEVPNGLLEVLSNRCFTPKGIGNAVRMTGNLPLVIITTNEERTLPDPFLRRCLVLYLELPETKEQLLDFLVERGHAHFPRTSPDFLRKAASLLYTERFKAREKHISPLPGQAEYLDLLRAVLNLTSSEKKRDEMLNILAGFTLNKNRVRLESV</sequence>
<dbReference type="PANTHER" id="PTHR42759:SF1">
    <property type="entry name" value="MAGNESIUM-CHELATASE SUBUNIT CHLD"/>
    <property type="match status" value="1"/>
</dbReference>
<protein>
    <recommendedName>
        <fullName evidence="1">AAA+ ATPase domain-containing protein</fullName>
    </recommendedName>
</protein>
<dbReference type="Pfam" id="PF07728">
    <property type="entry name" value="AAA_5"/>
    <property type="match status" value="1"/>
</dbReference>
<name>A0ABQ0CAL4_9PROT</name>
<dbReference type="Gene3D" id="3.40.50.300">
    <property type="entry name" value="P-loop containing nucleotide triphosphate hydrolases"/>
    <property type="match status" value="1"/>
</dbReference>
<evidence type="ECO:0000313" key="3">
    <source>
        <dbReference type="Proteomes" id="UP001628193"/>
    </source>
</evidence>
<dbReference type="PANTHER" id="PTHR42759">
    <property type="entry name" value="MOXR FAMILY PROTEIN"/>
    <property type="match status" value="1"/>
</dbReference>